<feature type="compositionally biased region" description="Basic and acidic residues" evidence="5">
    <location>
        <begin position="59"/>
        <end position="69"/>
    </location>
</feature>
<feature type="modified residue" description="N6-(pyridoxal phosphate)lysine" evidence="3">
    <location>
        <position position="162"/>
    </location>
</feature>
<sequence length="506" mass="54856">MAALPSRRHPGQRLPRRTHRAAGRRPHRRDQQRGAGPLLRLRLHPCRNHGALPRLAPPPHDRPRPDPPPRRHYLAPCPATPAPVPRKHRQHVSIEFPPSAAPRSAHPLDTLPTRVRERLLELASTGGEPLAAYVYDGEVAAGRARELRDALPEWAEVYYAVKANAYPGVLAALAPHVDGFEVASRSELALALDALPTREAGPAPIVAAGPAKSLPVLTDLVRADVAAVNAESLLELHRISAIATAEGVTARVALRVNPAEIPVTGSLHMGGQPSQFGVAEPDVPEVLRAARALPGLDLVGFHIHAASNNLDADSQAAYLRWCVEWSTATAVEHGIDLRQIDIGGGIGVNFEGEEPFDTKRFGELIAQCPPPGGVRVVLEPGRFLVADCGWYAAEVTDVKTSYGHAYVMLRGGINHFQLPTSWDIVHNIAVLPVPHWPADLPRPEASDTRLTVVGELCTPEDTLLRDIHVDRVRAGDLVVFPYAGSYGWEFAMPHFLGHPPAARHML</sequence>
<dbReference type="GO" id="GO:0008836">
    <property type="term" value="F:diaminopimelate decarboxylase activity"/>
    <property type="evidence" value="ECO:0007669"/>
    <property type="project" value="TreeGrafter"/>
</dbReference>
<evidence type="ECO:0000256" key="2">
    <source>
        <dbReference type="ARBA" id="ARBA00022898"/>
    </source>
</evidence>
<evidence type="ECO:0000256" key="1">
    <source>
        <dbReference type="ARBA" id="ARBA00001933"/>
    </source>
</evidence>
<evidence type="ECO:0000259" key="6">
    <source>
        <dbReference type="Pfam" id="PF00278"/>
    </source>
</evidence>
<dbReference type="EMBL" id="JABJXA010000140">
    <property type="protein sequence ID" value="MBB1261069.1"/>
    <property type="molecule type" value="Genomic_DNA"/>
</dbReference>
<evidence type="ECO:0000256" key="5">
    <source>
        <dbReference type="SAM" id="MobiDB-lite"/>
    </source>
</evidence>
<dbReference type="SUPFAM" id="SSF50621">
    <property type="entry name" value="Alanine racemase C-terminal domain-like"/>
    <property type="match status" value="1"/>
</dbReference>
<dbReference type="InterPro" id="IPR022644">
    <property type="entry name" value="De-COase2_N"/>
</dbReference>
<dbReference type="Proteomes" id="UP000517765">
    <property type="component" value="Unassembled WGS sequence"/>
</dbReference>
<dbReference type="PANTHER" id="PTHR43727:SF2">
    <property type="entry name" value="GROUP IV DECARBOXYLASE"/>
    <property type="match status" value="1"/>
</dbReference>
<protein>
    <submittedName>
        <fullName evidence="8">Alanine racemase</fullName>
    </submittedName>
</protein>
<dbReference type="AlphaFoldDB" id="A0A7W3ZUA8"/>
<dbReference type="PRINTS" id="PR01179">
    <property type="entry name" value="ODADCRBXLASE"/>
</dbReference>
<dbReference type="PANTHER" id="PTHR43727">
    <property type="entry name" value="DIAMINOPIMELATE DECARBOXYLASE"/>
    <property type="match status" value="1"/>
</dbReference>
<gene>
    <name evidence="8" type="ORF">H3147_19895</name>
</gene>
<comment type="caution">
    <text evidence="8">The sequence shown here is derived from an EMBL/GenBank/DDBJ whole genome shotgun (WGS) entry which is preliminary data.</text>
</comment>
<dbReference type="Pfam" id="PF02784">
    <property type="entry name" value="Orn_Arg_deC_N"/>
    <property type="match status" value="1"/>
</dbReference>
<dbReference type="Gene3D" id="3.20.20.10">
    <property type="entry name" value="Alanine racemase"/>
    <property type="match status" value="1"/>
</dbReference>
<dbReference type="InterPro" id="IPR029066">
    <property type="entry name" value="PLP-binding_barrel"/>
</dbReference>
<comment type="similarity">
    <text evidence="4">Belongs to the Orn/Lys/Arg decarboxylase class-II family.</text>
</comment>
<evidence type="ECO:0000313" key="9">
    <source>
        <dbReference type="Proteomes" id="UP000517765"/>
    </source>
</evidence>
<dbReference type="GO" id="GO:0009089">
    <property type="term" value="P:lysine biosynthetic process via diaminopimelate"/>
    <property type="evidence" value="ECO:0007669"/>
    <property type="project" value="TreeGrafter"/>
</dbReference>
<comment type="cofactor">
    <cofactor evidence="1 3">
        <name>pyridoxal 5'-phosphate</name>
        <dbReference type="ChEBI" id="CHEBI:597326"/>
    </cofactor>
</comment>
<dbReference type="Pfam" id="PF00278">
    <property type="entry name" value="Orn_DAP_Arg_deC"/>
    <property type="match status" value="1"/>
</dbReference>
<dbReference type="Gene3D" id="2.40.37.10">
    <property type="entry name" value="Lyase, Ornithine Decarboxylase, Chain A, domain 1"/>
    <property type="match status" value="1"/>
</dbReference>
<dbReference type="InterPro" id="IPR000183">
    <property type="entry name" value="Orn/DAP/Arg_de-COase"/>
</dbReference>
<dbReference type="SUPFAM" id="SSF51419">
    <property type="entry name" value="PLP-binding barrel"/>
    <property type="match status" value="1"/>
</dbReference>
<organism evidence="8 9">
    <name type="scientific">Streptomyces alkaliterrae</name>
    <dbReference type="NCBI Taxonomy" id="2213162"/>
    <lineage>
        <taxon>Bacteria</taxon>
        <taxon>Bacillati</taxon>
        <taxon>Actinomycetota</taxon>
        <taxon>Actinomycetes</taxon>
        <taxon>Kitasatosporales</taxon>
        <taxon>Streptomycetaceae</taxon>
        <taxon>Streptomyces</taxon>
    </lineage>
</organism>
<name>A0A7W3ZUA8_9ACTN</name>
<dbReference type="InterPro" id="IPR009006">
    <property type="entry name" value="Ala_racemase/Decarboxylase_C"/>
</dbReference>
<proteinExistence type="inferred from homology"/>
<evidence type="ECO:0000259" key="7">
    <source>
        <dbReference type="Pfam" id="PF02784"/>
    </source>
</evidence>
<feature type="region of interest" description="Disordered" evidence="5">
    <location>
        <begin position="1"/>
        <end position="86"/>
    </location>
</feature>
<feature type="compositionally biased region" description="Basic residues" evidence="5">
    <location>
        <begin position="1"/>
        <end position="30"/>
    </location>
</feature>
<feature type="active site" description="Proton donor" evidence="3">
    <location>
        <position position="457"/>
    </location>
</feature>
<reference evidence="9" key="1">
    <citation type="submission" date="2020-05" db="EMBL/GenBank/DDBJ databases">
        <title>Classification of alakaliphilic streptomycetes isolated from an alkaline soil next to Lonar Crater, India and a proposal for the recognition of Streptomyces alkaliterrae sp. nov.</title>
        <authorList>
            <person name="Golinska P."/>
        </authorList>
    </citation>
    <scope>NUCLEOTIDE SEQUENCE [LARGE SCALE GENOMIC DNA]</scope>
    <source>
        <strain evidence="9">OF8</strain>
    </source>
</reference>
<keyword evidence="2 3" id="KW-0663">Pyridoxal phosphate</keyword>
<dbReference type="InterPro" id="IPR022643">
    <property type="entry name" value="De-COase2_C"/>
</dbReference>
<accession>A0A7W3ZUA8</accession>
<evidence type="ECO:0000256" key="4">
    <source>
        <dbReference type="RuleBase" id="RU003737"/>
    </source>
</evidence>
<evidence type="ECO:0000256" key="3">
    <source>
        <dbReference type="PIRSR" id="PIRSR600183-50"/>
    </source>
</evidence>
<evidence type="ECO:0000313" key="8">
    <source>
        <dbReference type="EMBL" id="MBB1261069.1"/>
    </source>
</evidence>
<feature type="domain" description="Orn/DAP/Arg decarboxylase 2 N-terminal" evidence="7">
    <location>
        <begin position="143"/>
        <end position="386"/>
    </location>
</feature>
<feature type="domain" description="Orn/DAP/Arg decarboxylase 2 C-terminal" evidence="6">
    <location>
        <begin position="133"/>
        <end position="484"/>
    </location>
</feature>